<evidence type="ECO:0000313" key="8">
    <source>
        <dbReference type="EMBL" id="KAL0485529.1"/>
    </source>
</evidence>
<dbReference type="InterPro" id="IPR018247">
    <property type="entry name" value="EF_Hand_1_Ca_BS"/>
</dbReference>
<evidence type="ECO:0000256" key="6">
    <source>
        <dbReference type="ARBA" id="ARBA00023288"/>
    </source>
</evidence>
<dbReference type="PANTHER" id="PTHR23055:SF178">
    <property type="entry name" value="NEUROCALCIN HOMOLOG"/>
    <property type="match status" value="1"/>
</dbReference>
<dbReference type="PRINTS" id="PR00450">
    <property type="entry name" value="RECOVERIN"/>
</dbReference>
<keyword evidence="3" id="KW-0479">Metal-binding</keyword>
<keyword evidence="5" id="KW-0106">Calcium</keyword>
<feature type="domain" description="EF-hand" evidence="7">
    <location>
        <begin position="60"/>
        <end position="95"/>
    </location>
</feature>
<protein>
    <submittedName>
        <fullName evidence="8">Calcium sensor</fullName>
    </submittedName>
</protein>
<evidence type="ECO:0000256" key="2">
    <source>
        <dbReference type="ARBA" id="ARBA00022707"/>
    </source>
</evidence>
<dbReference type="SMART" id="SM00054">
    <property type="entry name" value="EFh"/>
    <property type="match status" value="3"/>
</dbReference>
<feature type="domain" description="EF-hand" evidence="7">
    <location>
        <begin position="143"/>
        <end position="178"/>
    </location>
</feature>
<comment type="caution">
    <text evidence="8">The sequence shown here is derived from an EMBL/GenBank/DDBJ whole genome shotgun (WGS) entry which is preliminary data.</text>
</comment>
<proteinExistence type="inferred from homology"/>
<reference evidence="8 9" key="1">
    <citation type="submission" date="2024-03" db="EMBL/GenBank/DDBJ databases">
        <title>The Acrasis kona genome and developmental transcriptomes reveal deep origins of eukaryotic multicellular pathways.</title>
        <authorList>
            <person name="Sheikh S."/>
            <person name="Fu C.-J."/>
            <person name="Brown M.W."/>
            <person name="Baldauf S.L."/>
        </authorList>
    </citation>
    <scope>NUCLEOTIDE SEQUENCE [LARGE SCALE GENOMIC DNA]</scope>
    <source>
        <strain evidence="8 9">ATCC MYA-3509</strain>
    </source>
</reference>
<keyword evidence="2" id="KW-0519">Myristate</keyword>
<organism evidence="8 9">
    <name type="scientific">Acrasis kona</name>
    <dbReference type="NCBI Taxonomy" id="1008807"/>
    <lineage>
        <taxon>Eukaryota</taxon>
        <taxon>Discoba</taxon>
        <taxon>Heterolobosea</taxon>
        <taxon>Tetramitia</taxon>
        <taxon>Eutetramitia</taxon>
        <taxon>Acrasidae</taxon>
        <taxon>Acrasis</taxon>
    </lineage>
</organism>
<evidence type="ECO:0000256" key="5">
    <source>
        <dbReference type="ARBA" id="ARBA00022837"/>
    </source>
</evidence>
<evidence type="ECO:0000256" key="1">
    <source>
        <dbReference type="ARBA" id="ARBA00006049"/>
    </source>
</evidence>
<dbReference type="AlphaFoldDB" id="A0AAW2Z7Z1"/>
<sequence length="182" mass="20953">MGNGPLTKEQMRDYQGETKGKLTKKDIERYHKFWYDLFPNGEMTKQGFKKFSEIALPKAPEDADVDYLFRAMDANKDGTITFKEFLLFQSITAPTTKAMQPEELIEIAFEMYDEDGDGYVTLKEMKESLTNMYKAKGLDVTDENIIRIENLLKIADANNDGQLTREEIFKACKQDPSLLAMF</sequence>
<keyword evidence="6" id="KW-0449">Lipoprotein</keyword>
<name>A0AAW2Z7Z1_9EUKA</name>
<evidence type="ECO:0000313" key="9">
    <source>
        <dbReference type="Proteomes" id="UP001431209"/>
    </source>
</evidence>
<dbReference type="CDD" id="cd00051">
    <property type="entry name" value="EFh"/>
    <property type="match status" value="2"/>
</dbReference>
<dbReference type="PANTHER" id="PTHR23055">
    <property type="entry name" value="CALCIUM BINDING PROTEINS"/>
    <property type="match status" value="1"/>
</dbReference>
<dbReference type="Pfam" id="PF13499">
    <property type="entry name" value="EF-hand_7"/>
    <property type="match status" value="2"/>
</dbReference>
<dbReference type="EMBL" id="JAOPGA020001145">
    <property type="protein sequence ID" value="KAL0485529.1"/>
    <property type="molecule type" value="Genomic_DNA"/>
</dbReference>
<dbReference type="Gene3D" id="1.10.238.10">
    <property type="entry name" value="EF-hand"/>
    <property type="match status" value="1"/>
</dbReference>
<dbReference type="InterPro" id="IPR002048">
    <property type="entry name" value="EF_hand_dom"/>
</dbReference>
<dbReference type="PROSITE" id="PS50222">
    <property type="entry name" value="EF_HAND_2"/>
    <property type="match status" value="3"/>
</dbReference>
<dbReference type="Proteomes" id="UP001431209">
    <property type="component" value="Unassembled WGS sequence"/>
</dbReference>
<evidence type="ECO:0000256" key="3">
    <source>
        <dbReference type="ARBA" id="ARBA00022723"/>
    </source>
</evidence>
<accession>A0AAW2Z7Z1</accession>
<dbReference type="PROSITE" id="PS00018">
    <property type="entry name" value="EF_HAND_1"/>
    <property type="match status" value="3"/>
</dbReference>
<keyword evidence="4" id="KW-0677">Repeat</keyword>
<dbReference type="InterPro" id="IPR011992">
    <property type="entry name" value="EF-hand-dom_pair"/>
</dbReference>
<dbReference type="InterPro" id="IPR028846">
    <property type="entry name" value="Recoverin"/>
</dbReference>
<comment type="similarity">
    <text evidence="1">Belongs to the recoverin family.</text>
</comment>
<dbReference type="FunFam" id="1.10.238.10:FF:000001">
    <property type="entry name" value="Calmodulin 1"/>
    <property type="match status" value="1"/>
</dbReference>
<feature type="domain" description="EF-hand" evidence="7">
    <location>
        <begin position="100"/>
        <end position="135"/>
    </location>
</feature>
<dbReference type="SUPFAM" id="SSF47473">
    <property type="entry name" value="EF-hand"/>
    <property type="match status" value="1"/>
</dbReference>
<evidence type="ECO:0000256" key="4">
    <source>
        <dbReference type="ARBA" id="ARBA00022737"/>
    </source>
</evidence>
<gene>
    <name evidence="8" type="ORF">AKO1_003121</name>
</gene>
<dbReference type="GO" id="GO:0005509">
    <property type="term" value="F:calcium ion binding"/>
    <property type="evidence" value="ECO:0007669"/>
    <property type="project" value="InterPro"/>
</dbReference>
<evidence type="ECO:0000259" key="7">
    <source>
        <dbReference type="PROSITE" id="PS50222"/>
    </source>
</evidence>
<keyword evidence="9" id="KW-1185">Reference proteome</keyword>